<organism evidence="3 4">
    <name type="scientific">Rosa chinensis</name>
    <name type="common">China rose</name>
    <dbReference type="NCBI Taxonomy" id="74649"/>
    <lineage>
        <taxon>Eukaryota</taxon>
        <taxon>Viridiplantae</taxon>
        <taxon>Streptophyta</taxon>
        <taxon>Embryophyta</taxon>
        <taxon>Tracheophyta</taxon>
        <taxon>Spermatophyta</taxon>
        <taxon>Magnoliopsida</taxon>
        <taxon>eudicotyledons</taxon>
        <taxon>Gunneridae</taxon>
        <taxon>Pentapetalae</taxon>
        <taxon>rosids</taxon>
        <taxon>fabids</taxon>
        <taxon>Rosales</taxon>
        <taxon>Rosaceae</taxon>
        <taxon>Rosoideae</taxon>
        <taxon>Rosoideae incertae sedis</taxon>
        <taxon>Rosa</taxon>
    </lineage>
</organism>
<dbReference type="STRING" id="74649.A0A2P6PK92"/>
<dbReference type="Gene3D" id="3.40.50.1820">
    <property type="entry name" value="alpha/beta hydrolase"/>
    <property type="match status" value="1"/>
</dbReference>
<dbReference type="GO" id="GO:0106435">
    <property type="term" value="F:carboxylesterase activity"/>
    <property type="evidence" value="ECO:0007669"/>
    <property type="project" value="UniProtKB-EC"/>
</dbReference>
<keyword evidence="3" id="KW-0378">Hydrolase</keyword>
<reference evidence="3 4" key="1">
    <citation type="journal article" date="2018" name="Nat. Genet.">
        <title>The Rosa genome provides new insights in the design of modern roses.</title>
        <authorList>
            <person name="Bendahmane M."/>
        </authorList>
    </citation>
    <scope>NUCLEOTIDE SEQUENCE [LARGE SCALE GENOMIC DNA]</scope>
    <source>
        <strain evidence="4">cv. Old Blush</strain>
    </source>
</reference>
<dbReference type="Pfam" id="PF07859">
    <property type="entry name" value="Abhydrolase_3"/>
    <property type="match status" value="1"/>
</dbReference>
<protein>
    <submittedName>
        <fullName evidence="3">Putative carboxylesterase</fullName>
        <ecNumber evidence="3">3.1.1.1</ecNumber>
    </submittedName>
</protein>
<dbReference type="EMBL" id="PDCK01000044">
    <property type="protein sequence ID" value="PRQ22342.1"/>
    <property type="molecule type" value="Genomic_DNA"/>
</dbReference>
<evidence type="ECO:0000259" key="2">
    <source>
        <dbReference type="Pfam" id="PF07859"/>
    </source>
</evidence>
<evidence type="ECO:0000313" key="3">
    <source>
        <dbReference type="EMBL" id="PRQ22342.1"/>
    </source>
</evidence>
<dbReference type="InterPro" id="IPR029058">
    <property type="entry name" value="AB_hydrolase_fold"/>
</dbReference>
<dbReference type="EC" id="3.1.1.1" evidence="3"/>
<proteinExistence type="inferred from homology"/>
<dbReference type="AlphaFoldDB" id="A0A2P6PK92"/>
<sequence>MPYRYNFITVPQVNVERTDWMWKAFLPEGSNRDHPVVNVFRPNAVDISMVDFPVTIVVVGGFDPLQDWHKGYYEG</sequence>
<gene>
    <name evidence="3" type="ORF">RchiOBHm_Chr6g0249211</name>
</gene>
<evidence type="ECO:0000313" key="4">
    <source>
        <dbReference type="Proteomes" id="UP000238479"/>
    </source>
</evidence>
<comment type="similarity">
    <text evidence="1">Belongs to the 'GDXG' lipolytic enzyme family.</text>
</comment>
<name>A0A2P6PK92_ROSCH</name>
<keyword evidence="4" id="KW-1185">Reference proteome</keyword>
<dbReference type="SUPFAM" id="SSF53474">
    <property type="entry name" value="alpha/beta-Hydrolases"/>
    <property type="match status" value="1"/>
</dbReference>
<dbReference type="Proteomes" id="UP000238479">
    <property type="component" value="Chromosome 6"/>
</dbReference>
<feature type="domain" description="Alpha/beta hydrolase fold-3" evidence="2">
    <location>
        <begin position="11"/>
        <end position="74"/>
    </location>
</feature>
<evidence type="ECO:0000256" key="1">
    <source>
        <dbReference type="ARBA" id="ARBA00010515"/>
    </source>
</evidence>
<dbReference type="OMA" id="DPLQDWH"/>
<accession>A0A2P6PK92</accession>
<comment type="caution">
    <text evidence="3">The sequence shown here is derived from an EMBL/GenBank/DDBJ whole genome shotgun (WGS) entry which is preliminary data.</text>
</comment>
<dbReference type="InterPro" id="IPR013094">
    <property type="entry name" value="AB_hydrolase_3"/>
</dbReference>
<dbReference type="Gramene" id="PRQ22342">
    <property type="protein sequence ID" value="PRQ22342"/>
    <property type="gene ID" value="RchiOBHm_Chr6g0249211"/>
</dbReference>